<dbReference type="EMBL" id="CWQJ01000038">
    <property type="protein sequence ID" value="CSC83342.1"/>
    <property type="molecule type" value="Genomic_DNA"/>
</dbReference>
<dbReference type="AlphaFoldDB" id="A0A655ZWC9"/>
<name>A0A655ZWC9_VIBCL</name>
<protein>
    <submittedName>
        <fullName evidence="1">Uncharacterized protein</fullName>
    </submittedName>
</protein>
<dbReference type="Proteomes" id="UP000046067">
    <property type="component" value="Unassembled WGS sequence"/>
</dbReference>
<proteinExistence type="predicted"/>
<gene>
    <name evidence="1" type="ORF">ERS013201_03683</name>
</gene>
<accession>A0A655ZWC9</accession>
<organism evidence="1 2">
    <name type="scientific">Vibrio cholerae</name>
    <dbReference type="NCBI Taxonomy" id="666"/>
    <lineage>
        <taxon>Bacteria</taxon>
        <taxon>Pseudomonadati</taxon>
        <taxon>Pseudomonadota</taxon>
        <taxon>Gammaproteobacteria</taxon>
        <taxon>Vibrionales</taxon>
        <taxon>Vibrionaceae</taxon>
        <taxon>Vibrio</taxon>
    </lineage>
</organism>
<evidence type="ECO:0000313" key="1">
    <source>
        <dbReference type="EMBL" id="CSC83342.1"/>
    </source>
</evidence>
<sequence>MQFHWQTKTAMQTLSELLRAWGDGVQIFAVQIGRQANNQ</sequence>
<reference evidence="1 2" key="1">
    <citation type="submission" date="2015-07" db="EMBL/GenBank/DDBJ databases">
        <authorList>
            <consortium name="Pathogen Informatics"/>
        </authorList>
    </citation>
    <scope>NUCLEOTIDE SEQUENCE [LARGE SCALE GENOMIC DNA]</scope>
    <source>
        <strain evidence="1 2">A325</strain>
    </source>
</reference>
<evidence type="ECO:0000313" key="2">
    <source>
        <dbReference type="Proteomes" id="UP000046067"/>
    </source>
</evidence>